<evidence type="ECO:0000256" key="4">
    <source>
        <dbReference type="ARBA" id="ARBA00022960"/>
    </source>
</evidence>
<keyword evidence="3" id="KW-0808">Transferase</keyword>
<dbReference type="PANTHER" id="PTHR41533">
    <property type="entry name" value="L,D-TRANSPEPTIDASE HI_1667-RELATED"/>
    <property type="match status" value="1"/>
</dbReference>
<evidence type="ECO:0000256" key="2">
    <source>
        <dbReference type="ARBA" id="ARBA00005992"/>
    </source>
</evidence>
<evidence type="ECO:0000313" key="10">
    <source>
        <dbReference type="EMBL" id="MFD1264784.1"/>
    </source>
</evidence>
<protein>
    <submittedName>
        <fullName evidence="10">Murein L,D-transpeptidase</fullName>
    </submittedName>
</protein>
<dbReference type="Gene3D" id="1.10.101.10">
    <property type="entry name" value="PGBD-like superfamily/PGBD"/>
    <property type="match status" value="1"/>
</dbReference>
<dbReference type="Pfam" id="PF20142">
    <property type="entry name" value="Scaffold"/>
    <property type="match status" value="1"/>
</dbReference>
<dbReference type="InterPro" id="IPR052905">
    <property type="entry name" value="LD-transpeptidase_YkuD-like"/>
</dbReference>
<dbReference type="InterPro" id="IPR036366">
    <property type="entry name" value="PGBDSf"/>
</dbReference>
<reference evidence="11" key="1">
    <citation type="journal article" date="2019" name="Int. J. Syst. Evol. Microbiol.">
        <title>The Global Catalogue of Microorganisms (GCM) 10K type strain sequencing project: providing services to taxonomists for standard genome sequencing and annotation.</title>
        <authorList>
            <consortium name="The Broad Institute Genomics Platform"/>
            <consortium name="The Broad Institute Genome Sequencing Center for Infectious Disease"/>
            <person name="Wu L."/>
            <person name="Ma J."/>
        </authorList>
    </citation>
    <scope>NUCLEOTIDE SEQUENCE [LARGE SCALE GENOMIC DNA]</scope>
    <source>
        <strain evidence="11">CCUG 48884</strain>
    </source>
</reference>
<dbReference type="SUPFAM" id="SSF47090">
    <property type="entry name" value="PGBD-like"/>
    <property type="match status" value="1"/>
</dbReference>
<keyword evidence="6" id="KW-0961">Cell wall biogenesis/degradation</keyword>
<proteinExistence type="inferred from homology"/>
<comment type="similarity">
    <text evidence="2">Belongs to the YkuD family.</text>
</comment>
<dbReference type="Pfam" id="PF01471">
    <property type="entry name" value="PG_binding_1"/>
    <property type="match status" value="1"/>
</dbReference>
<dbReference type="CDD" id="cd16913">
    <property type="entry name" value="YkuD_like"/>
    <property type="match status" value="1"/>
</dbReference>
<dbReference type="Proteomes" id="UP001597158">
    <property type="component" value="Unassembled WGS sequence"/>
</dbReference>
<dbReference type="InterPro" id="IPR038063">
    <property type="entry name" value="Transpep_catalytic_dom"/>
</dbReference>
<comment type="caution">
    <text evidence="10">The sequence shown here is derived from an EMBL/GenBank/DDBJ whole genome shotgun (WGS) entry which is preliminary data.</text>
</comment>
<dbReference type="EMBL" id="JBHTMC010000026">
    <property type="protein sequence ID" value="MFD1264784.1"/>
    <property type="molecule type" value="Genomic_DNA"/>
</dbReference>
<dbReference type="RefSeq" id="WP_277832008.1">
    <property type="nucleotide sequence ID" value="NZ_JARQZE010000004.1"/>
</dbReference>
<evidence type="ECO:0000256" key="5">
    <source>
        <dbReference type="ARBA" id="ARBA00022984"/>
    </source>
</evidence>
<evidence type="ECO:0000313" key="11">
    <source>
        <dbReference type="Proteomes" id="UP001597158"/>
    </source>
</evidence>
<evidence type="ECO:0000256" key="1">
    <source>
        <dbReference type="ARBA" id="ARBA00004752"/>
    </source>
</evidence>
<name>A0ABW3WI39_9RHOO</name>
<feature type="domain" description="Peptidoglycan binding-like" evidence="7">
    <location>
        <begin position="224"/>
        <end position="271"/>
    </location>
</feature>
<evidence type="ECO:0000256" key="3">
    <source>
        <dbReference type="ARBA" id="ARBA00022679"/>
    </source>
</evidence>
<dbReference type="PANTHER" id="PTHR41533:SF2">
    <property type="entry name" value="BLR7131 PROTEIN"/>
    <property type="match status" value="1"/>
</dbReference>
<dbReference type="Pfam" id="PF03734">
    <property type="entry name" value="YkuD"/>
    <property type="match status" value="1"/>
</dbReference>
<evidence type="ECO:0000256" key="6">
    <source>
        <dbReference type="ARBA" id="ARBA00023316"/>
    </source>
</evidence>
<evidence type="ECO:0000259" key="7">
    <source>
        <dbReference type="Pfam" id="PF01471"/>
    </source>
</evidence>
<evidence type="ECO:0000259" key="8">
    <source>
        <dbReference type="Pfam" id="PF03734"/>
    </source>
</evidence>
<comment type="pathway">
    <text evidence="1">Cell wall biogenesis; peptidoglycan biosynthesis.</text>
</comment>
<dbReference type="InterPro" id="IPR002477">
    <property type="entry name" value="Peptidoglycan-bd-like"/>
</dbReference>
<organism evidence="10 11">
    <name type="scientific">Thauera mechernichensis</name>
    <dbReference type="NCBI Taxonomy" id="82788"/>
    <lineage>
        <taxon>Bacteria</taxon>
        <taxon>Pseudomonadati</taxon>
        <taxon>Pseudomonadota</taxon>
        <taxon>Betaproteobacteria</taxon>
        <taxon>Rhodocyclales</taxon>
        <taxon>Zoogloeaceae</taxon>
        <taxon>Thauera</taxon>
    </lineage>
</organism>
<sequence length="536" mass="58441">MDSPDTGRGGVAQPADAGAAVGAELERLLSLRPATTDETVALFYLGRAYRPVWNDSVRTRALIAAVEGAAAHGLAPGSFPLNALRHAGDAEPAVLSATQQAERELLLSDTLARLLRQIRYGVLDPRQLYRDWNFTPMPGPHQRAIELAAVLRADDLGAAIALQAPEPALYRALQQALVHYQARIGDDWPRVPAGATLRPGERNPRVAALRARLQAEGGPERVHLERAGADLGTTPDPAYYDEALAEAVKGFQRRHGMDDDAAVGRQTLAALNTTPAQRVEQVRANLERLRWVASDLQGDRLLVDITGYRAELRLGDETLWSARAIVGKPTRRTPSLRDKVVNLVFNPKWVVPPTILREDVIPAVARGTDYLDKHRLSIFDRDGEAVDPAEIDWSGARSGGFPYRIVQASGADGSLGRIKFSLSNPYSIYLHDTNARSLFGRSERALSSGCVRVEQPEALAMLLLDNPQRWSAEALQQALDSGRTQTQRVGRDVTVLLHYTTAGLNADGTLQLRNDIYGHDRTVVAALDAAARVGMH</sequence>
<dbReference type="SUPFAM" id="SSF141523">
    <property type="entry name" value="L,D-transpeptidase catalytic domain-like"/>
    <property type="match status" value="1"/>
</dbReference>
<accession>A0ABW3WI39</accession>
<dbReference type="InterPro" id="IPR005490">
    <property type="entry name" value="LD_TPept_cat_dom"/>
</dbReference>
<keyword evidence="5" id="KW-0573">Peptidoglycan synthesis</keyword>
<feature type="domain" description="L,D-transpeptidase scaffold" evidence="9">
    <location>
        <begin position="39"/>
        <end position="177"/>
    </location>
</feature>
<evidence type="ECO:0000259" key="9">
    <source>
        <dbReference type="Pfam" id="PF20142"/>
    </source>
</evidence>
<keyword evidence="11" id="KW-1185">Reference proteome</keyword>
<keyword evidence="4" id="KW-0133">Cell shape</keyword>
<gene>
    <name evidence="10" type="ORF">ACFQ4M_14475</name>
</gene>
<dbReference type="InterPro" id="IPR045380">
    <property type="entry name" value="LD_TPept_scaffold_dom"/>
</dbReference>
<feature type="domain" description="L,D-TPase catalytic" evidence="8">
    <location>
        <begin position="300"/>
        <end position="461"/>
    </location>
</feature>
<dbReference type="InterPro" id="IPR036365">
    <property type="entry name" value="PGBD-like_sf"/>
</dbReference>
<dbReference type="Gene3D" id="2.40.440.10">
    <property type="entry name" value="L,D-transpeptidase catalytic domain-like"/>
    <property type="match status" value="1"/>
</dbReference>